<evidence type="ECO:0000313" key="2">
    <source>
        <dbReference type="Proteomes" id="UP001233164"/>
    </source>
</evidence>
<accession>A0ABT7RR00</accession>
<dbReference type="RefSeq" id="WP_289380368.1">
    <property type="nucleotide sequence ID" value="NZ_JAUBOF010000068.1"/>
</dbReference>
<dbReference type="Pfam" id="PF13830">
    <property type="entry name" value="DUF4192"/>
    <property type="match status" value="1"/>
</dbReference>
<sequence>MTTSTSSSQPLRLTDPGDLIAAVPAMLGFLPARSLIVLSLASDADAGGGCDGVRSAAVGAVMRHDLILPPGEDDPVPAAMRDVFERFGALCDREGADAVLVVLVDDRLDHPDAPAVAAACRLLDDFAVRLDRHGIRIAGAHAVSEVACGRTWFALVGGVRGTVPDPQASPVAAARVFEGGAIRRSRAELADLLAPMPMPGRMQVADHIDEAIDTRDLAYELAVRAGGRDRADRQELEAVLSHIARHGDGAELLAPELAELAVLLSNSTVRDAVMALATGAEADAAERLWIALTRRLPDPERAEAAALVGYSAYVRGDGPLAGVALGVALESNPRHRLADLLDQALQAGLRPHTVRGLADTGYEIAARLGVRMPPPEPAA</sequence>
<proteinExistence type="predicted"/>
<organism evidence="1 2">
    <name type="scientific">Rhodococcus indonesiensis</name>
    <dbReference type="NCBI Taxonomy" id="3055869"/>
    <lineage>
        <taxon>Bacteria</taxon>
        <taxon>Bacillati</taxon>
        <taxon>Actinomycetota</taxon>
        <taxon>Actinomycetes</taxon>
        <taxon>Mycobacteriales</taxon>
        <taxon>Nocardiaceae</taxon>
        <taxon>Rhodococcus</taxon>
    </lineage>
</organism>
<name>A0ABT7RR00_9NOCA</name>
<dbReference type="Proteomes" id="UP001233164">
    <property type="component" value="Unassembled WGS sequence"/>
</dbReference>
<reference evidence="1 2" key="1">
    <citation type="submission" date="2023-06" db="EMBL/GenBank/DDBJ databases">
        <title>Rhodococcus indonesiensis sp. nov a new member of the Rhodococcus ruber lineage isolated from a sediment of neutral hot spring.</title>
        <authorList>
            <person name="Kusuma A.B."/>
            <person name="Fenylestari G."/>
            <person name="Ammar F."/>
            <person name="Nouioui I."/>
            <person name="Goodfellow M."/>
        </authorList>
    </citation>
    <scope>NUCLEOTIDE SEQUENCE [LARGE SCALE GENOMIC DNA]</scope>
    <source>
        <strain evidence="1 2">CSLK01-03</strain>
    </source>
</reference>
<dbReference type="InterPro" id="IPR025447">
    <property type="entry name" value="DUF4192"/>
</dbReference>
<dbReference type="EMBL" id="JAUBOF010000068">
    <property type="protein sequence ID" value="MDM7490069.1"/>
    <property type="molecule type" value="Genomic_DNA"/>
</dbReference>
<comment type="caution">
    <text evidence="1">The sequence shown here is derived from an EMBL/GenBank/DDBJ whole genome shotgun (WGS) entry which is preliminary data.</text>
</comment>
<keyword evidence="2" id="KW-1185">Reference proteome</keyword>
<evidence type="ECO:0000313" key="1">
    <source>
        <dbReference type="EMBL" id="MDM7490069.1"/>
    </source>
</evidence>
<protein>
    <submittedName>
        <fullName evidence="1">DUF4192 domain-containing protein</fullName>
    </submittedName>
</protein>
<gene>
    <name evidence="1" type="ORF">QT969_17455</name>
</gene>